<accession>A0A3D5IZG8</accession>
<organism evidence="2 3">
    <name type="scientific">Zunongwangia profunda</name>
    <dbReference type="NCBI Taxonomy" id="398743"/>
    <lineage>
        <taxon>Bacteria</taxon>
        <taxon>Pseudomonadati</taxon>
        <taxon>Bacteroidota</taxon>
        <taxon>Flavobacteriia</taxon>
        <taxon>Flavobacteriales</taxon>
        <taxon>Flavobacteriaceae</taxon>
        <taxon>Zunongwangia</taxon>
    </lineage>
</organism>
<dbReference type="EMBL" id="DPMF01000164">
    <property type="protein sequence ID" value="HCV80778.1"/>
    <property type="molecule type" value="Genomic_DNA"/>
</dbReference>
<comment type="caution">
    <text evidence="2">The sequence shown here is derived from an EMBL/GenBank/DDBJ whole genome shotgun (WGS) entry which is preliminary data.</text>
</comment>
<reference evidence="2 3" key="1">
    <citation type="journal article" date="2018" name="Nat. Biotechnol.">
        <title>A standardized bacterial taxonomy based on genome phylogeny substantially revises the tree of life.</title>
        <authorList>
            <person name="Parks D.H."/>
            <person name="Chuvochina M."/>
            <person name="Waite D.W."/>
            <person name="Rinke C."/>
            <person name="Skarshewski A."/>
            <person name="Chaumeil P.A."/>
            <person name="Hugenholtz P."/>
        </authorList>
    </citation>
    <scope>NUCLEOTIDE SEQUENCE [LARGE SCALE GENOMIC DNA]</scope>
    <source>
        <strain evidence="2">UBA9359</strain>
    </source>
</reference>
<name>A0A3D5IZG8_9FLAO</name>
<protein>
    <submittedName>
        <fullName evidence="2">Uncharacterized protein</fullName>
    </submittedName>
</protein>
<dbReference type="Proteomes" id="UP000264330">
    <property type="component" value="Unassembled WGS sequence"/>
</dbReference>
<gene>
    <name evidence="2" type="ORF">DGQ38_06985</name>
</gene>
<dbReference type="AlphaFoldDB" id="A0A3D5IZG8"/>
<keyword evidence="1" id="KW-0732">Signal</keyword>
<evidence type="ECO:0000313" key="2">
    <source>
        <dbReference type="EMBL" id="HCV80778.1"/>
    </source>
</evidence>
<evidence type="ECO:0000256" key="1">
    <source>
        <dbReference type="SAM" id="SignalP"/>
    </source>
</evidence>
<feature type="signal peptide" evidence="1">
    <location>
        <begin position="1"/>
        <end position="21"/>
    </location>
</feature>
<evidence type="ECO:0000313" key="3">
    <source>
        <dbReference type="Proteomes" id="UP000264330"/>
    </source>
</evidence>
<feature type="chain" id="PRO_5017798995" evidence="1">
    <location>
        <begin position="22"/>
        <end position="408"/>
    </location>
</feature>
<proteinExistence type="predicted"/>
<dbReference type="RefSeq" id="WP_228250714.1">
    <property type="nucleotide sequence ID" value="NZ_CAJXAW010000011.1"/>
</dbReference>
<sequence>MKSYVSVLSFFLVVFSTPAQVGINTEEPKARLEIKSSDTEDPLNTDGILIPRISRFPSDDPTTDQNGMMVFLATTIPDYSKGFYFWNAEESSWFPIQGNSSKANFYEAKKETSPENIASSIYRKGNIGIGTDDIEAKLQIDIVANSDEDIKKGMKIDNQNSEENNLTTYGIENINRSLTNGTKYGIKNNVSGSGSGIHYGIFNETFQSTGTNDIYGIFNRVGRTYGAKSNNYGVYSEIGSSTAQGNIYGIYSKAQGDRNANIFAGYFAGRLGIGATPSTEYVFPSEKAKEEMVLALSENGIMRWRPPTYYPYVSSTSTTGTFTIEDHLGILRINDNLSSVQLPEASKHKGRTIILVSWPTTSDKPLSFIDGDDLFDVTTNSKVTSIERGTVLTILSAGNRWLVINKYQ</sequence>